<dbReference type="Proteomes" id="UP001571476">
    <property type="component" value="Unassembled WGS sequence"/>
</dbReference>
<keyword evidence="2" id="KW-0812">Transmembrane</keyword>
<keyword evidence="2" id="KW-1133">Transmembrane helix</keyword>
<keyword evidence="4" id="KW-1185">Reference proteome</keyword>
<evidence type="ECO:0000313" key="4">
    <source>
        <dbReference type="Proteomes" id="UP001571476"/>
    </source>
</evidence>
<evidence type="ECO:0000256" key="1">
    <source>
        <dbReference type="SAM" id="MobiDB-lite"/>
    </source>
</evidence>
<feature type="transmembrane region" description="Helical" evidence="2">
    <location>
        <begin position="50"/>
        <end position="70"/>
    </location>
</feature>
<organism evidence="3 4">
    <name type="scientific">Streptomyces aureus</name>
    <dbReference type="NCBI Taxonomy" id="193461"/>
    <lineage>
        <taxon>Bacteria</taxon>
        <taxon>Bacillati</taxon>
        <taxon>Actinomycetota</taxon>
        <taxon>Actinomycetes</taxon>
        <taxon>Kitasatosporales</taxon>
        <taxon>Streptomycetaceae</taxon>
        <taxon>Streptomyces</taxon>
    </lineage>
</organism>
<feature type="region of interest" description="Disordered" evidence="1">
    <location>
        <begin position="1"/>
        <end position="23"/>
    </location>
</feature>
<dbReference type="EMBL" id="JBGOSP010000003">
    <property type="protein sequence ID" value="MFA3835829.1"/>
    <property type="molecule type" value="Genomic_DNA"/>
</dbReference>
<reference evidence="3 4" key="1">
    <citation type="submission" date="2024-08" db="EMBL/GenBank/DDBJ databases">
        <title>Genome sequence of Streptomyces aureus CACIA-1.46HGO.</title>
        <authorList>
            <person name="Evangelista-Martinez Z."/>
        </authorList>
    </citation>
    <scope>NUCLEOTIDE SEQUENCE [LARGE SCALE GENOMIC DNA]</scope>
    <source>
        <strain evidence="3 4">CACIA-1.46HGO</strain>
    </source>
</reference>
<proteinExistence type="predicted"/>
<keyword evidence="2" id="KW-0472">Membrane</keyword>
<evidence type="ECO:0000313" key="3">
    <source>
        <dbReference type="EMBL" id="MFA3835829.1"/>
    </source>
</evidence>
<sequence>MAPSPVRPTPHPGGTPRRARTPSGRTCRAGIFIFEDTRQVKIRLLIPEVSMPPCLALGAVIGVICGGYFIRFIRGRR</sequence>
<gene>
    <name evidence="3" type="ORF">ACEG43_06520</name>
</gene>
<comment type="caution">
    <text evidence="3">The sequence shown here is derived from an EMBL/GenBank/DDBJ whole genome shotgun (WGS) entry which is preliminary data.</text>
</comment>
<protein>
    <submittedName>
        <fullName evidence="3">DUF1049 domain-containing protein</fullName>
    </submittedName>
</protein>
<accession>A0ABV4SF83</accession>
<name>A0ABV4SF83_9ACTN</name>
<evidence type="ECO:0000256" key="2">
    <source>
        <dbReference type="SAM" id="Phobius"/>
    </source>
</evidence>
<feature type="compositionally biased region" description="Low complexity" evidence="1">
    <location>
        <begin position="14"/>
        <end position="23"/>
    </location>
</feature>
<dbReference type="RefSeq" id="WP_372561796.1">
    <property type="nucleotide sequence ID" value="NZ_JBGOSP010000003.1"/>
</dbReference>
<feature type="compositionally biased region" description="Pro residues" evidence="1">
    <location>
        <begin position="1"/>
        <end position="13"/>
    </location>
</feature>